<dbReference type="RefSeq" id="WP_019224653.1">
    <property type="nucleotide sequence ID" value="NZ_CP046996.1"/>
</dbReference>
<dbReference type="SUPFAM" id="SSF47090">
    <property type="entry name" value="PGBD-like"/>
    <property type="match status" value="1"/>
</dbReference>
<keyword evidence="5" id="KW-0378">Hydrolase</keyword>
<evidence type="ECO:0000256" key="9">
    <source>
        <dbReference type="SAM" id="SignalP"/>
    </source>
</evidence>
<dbReference type="GO" id="GO:0071555">
    <property type="term" value="P:cell wall organization"/>
    <property type="evidence" value="ECO:0007669"/>
    <property type="project" value="UniProtKB-KW"/>
</dbReference>
<dbReference type="InterPro" id="IPR036366">
    <property type="entry name" value="PGBDSf"/>
</dbReference>
<dbReference type="InterPro" id="IPR002477">
    <property type="entry name" value="Peptidoglycan-bd-like"/>
</dbReference>
<name>A0A857DLJ2_9FIRM</name>
<dbReference type="GO" id="GO:0016787">
    <property type="term" value="F:hydrolase activity"/>
    <property type="evidence" value="ECO:0007669"/>
    <property type="project" value="UniProtKB-KW"/>
</dbReference>
<feature type="domain" description="Cell wall hydrolase SleB" evidence="11">
    <location>
        <begin position="132"/>
        <end position="230"/>
    </location>
</feature>
<comment type="similarity">
    <text evidence="1">Belongs to the SleB family.</text>
</comment>
<dbReference type="Pfam" id="PF01471">
    <property type="entry name" value="PG_binding_1"/>
    <property type="match status" value="1"/>
</dbReference>
<proteinExistence type="inferred from homology"/>
<organism evidence="12 13">
    <name type="scientific">Dehalobacter restrictus</name>
    <dbReference type="NCBI Taxonomy" id="55583"/>
    <lineage>
        <taxon>Bacteria</taxon>
        <taxon>Bacillati</taxon>
        <taxon>Bacillota</taxon>
        <taxon>Clostridia</taxon>
        <taxon>Eubacteriales</taxon>
        <taxon>Desulfitobacteriaceae</taxon>
        <taxon>Dehalobacter</taxon>
    </lineage>
</organism>
<evidence type="ECO:0000256" key="5">
    <source>
        <dbReference type="ARBA" id="ARBA00022801"/>
    </source>
</evidence>
<keyword evidence="3" id="KW-0309">Germination</keyword>
<evidence type="ECO:0000256" key="2">
    <source>
        <dbReference type="ARBA" id="ARBA00018364"/>
    </source>
</evidence>
<dbReference type="InterPro" id="IPR011105">
    <property type="entry name" value="Cell_wall_hydrolase_SleB"/>
</dbReference>
<dbReference type="GO" id="GO:0030435">
    <property type="term" value="P:sporulation resulting in formation of a cellular spore"/>
    <property type="evidence" value="ECO:0007669"/>
    <property type="project" value="UniProtKB-KW"/>
</dbReference>
<accession>A0A857DLJ2</accession>
<dbReference type="Gene3D" id="6.20.240.60">
    <property type="match status" value="1"/>
</dbReference>
<evidence type="ECO:0000256" key="3">
    <source>
        <dbReference type="ARBA" id="ARBA00022544"/>
    </source>
</evidence>
<dbReference type="InterPro" id="IPR014224">
    <property type="entry name" value="Spore_cortex_SleB"/>
</dbReference>
<evidence type="ECO:0000256" key="1">
    <source>
        <dbReference type="ARBA" id="ARBA00007010"/>
    </source>
</evidence>
<dbReference type="InterPro" id="IPR036365">
    <property type="entry name" value="PGBD-like_sf"/>
</dbReference>
<evidence type="ECO:0000313" key="13">
    <source>
        <dbReference type="Proteomes" id="UP000430508"/>
    </source>
</evidence>
<sequence length="231" mass="25071">MSLSPHPTYKRILVVVMTLMLCASSLSNAALGDRNLSRGSRGPEVAELQKRLSMLGYVIGSIDGIYGRQTEARVRLFQKEHGLGADGIAGTRTIRELKRLTGESVTVGGTAIGYKNSDINLLARLVSAEAKGEPYRGQIAVASVVLNRIQSSSFPNTIPDVIYQPGAFSPVADGSIWNEPVPSAYNAVYEALHGTDPAYGALFFFNPAKTSNNYIWSRPQIIQIGKHIFCR</sequence>
<evidence type="ECO:0000313" key="12">
    <source>
        <dbReference type="EMBL" id="QHA01601.1"/>
    </source>
</evidence>
<keyword evidence="7" id="KW-0961">Cell wall biogenesis/degradation</keyword>
<protein>
    <recommendedName>
        <fullName evidence="2 8">Spore cortex-lytic enzyme</fullName>
    </recommendedName>
</protein>
<evidence type="ECO:0000256" key="8">
    <source>
        <dbReference type="NCBIfam" id="TIGR02869"/>
    </source>
</evidence>
<evidence type="ECO:0000259" key="11">
    <source>
        <dbReference type="Pfam" id="PF07486"/>
    </source>
</evidence>
<feature type="signal peptide" evidence="9">
    <location>
        <begin position="1"/>
        <end position="29"/>
    </location>
</feature>
<evidence type="ECO:0000256" key="4">
    <source>
        <dbReference type="ARBA" id="ARBA00022729"/>
    </source>
</evidence>
<dbReference type="NCBIfam" id="TIGR02869">
    <property type="entry name" value="spore_SleB"/>
    <property type="match status" value="1"/>
</dbReference>
<feature type="chain" id="PRO_5038888879" description="Spore cortex-lytic enzyme" evidence="9">
    <location>
        <begin position="30"/>
        <end position="231"/>
    </location>
</feature>
<keyword evidence="6" id="KW-0749">Sporulation</keyword>
<dbReference type="Gene3D" id="1.10.101.10">
    <property type="entry name" value="PGBD-like superfamily/PGBD"/>
    <property type="match status" value="1"/>
</dbReference>
<evidence type="ECO:0000259" key="10">
    <source>
        <dbReference type="Pfam" id="PF01471"/>
    </source>
</evidence>
<evidence type="ECO:0000256" key="7">
    <source>
        <dbReference type="ARBA" id="ARBA00023316"/>
    </source>
</evidence>
<keyword evidence="4 9" id="KW-0732">Signal</keyword>
<dbReference type="GO" id="GO:0009847">
    <property type="term" value="P:spore germination"/>
    <property type="evidence" value="ECO:0007669"/>
    <property type="project" value="UniProtKB-UniRule"/>
</dbReference>
<dbReference type="Proteomes" id="UP000430508">
    <property type="component" value="Chromosome"/>
</dbReference>
<feature type="domain" description="Peptidoglycan binding-like" evidence="10">
    <location>
        <begin position="41"/>
        <end position="96"/>
    </location>
</feature>
<dbReference type="Gene3D" id="1.10.10.2520">
    <property type="entry name" value="Cell wall hydrolase SleB, domain 1"/>
    <property type="match status" value="1"/>
</dbReference>
<reference evidence="12 13" key="1">
    <citation type="submission" date="2019-12" db="EMBL/GenBank/DDBJ databases">
        <title>Sequence classification of anaerobic respiratory reductive dehalogenases: First we see many, then we see few.</title>
        <authorList>
            <person name="Molenda O."/>
            <person name="Puentes Jacome L.A."/>
            <person name="Cao X."/>
            <person name="Nesbo C.L."/>
            <person name="Tang S."/>
            <person name="Morson N."/>
            <person name="Patron J."/>
            <person name="Lomheim L."/>
            <person name="Wishart D.S."/>
            <person name="Edwards E.A."/>
        </authorList>
    </citation>
    <scope>NUCLEOTIDE SEQUENCE [LARGE SCALE GENOMIC DNA]</scope>
    <source>
        <strain evidence="12 13">12DCA</strain>
    </source>
</reference>
<dbReference type="EMBL" id="CP046996">
    <property type="protein sequence ID" value="QHA01601.1"/>
    <property type="molecule type" value="Genomic_DNA"/>
</dbReference>
<dbReference type="Pfam" id="PF07486">
    <property type="entry name" value="Hydrolase_2"/>
    <property type="match status" value="1"/>
</dbReference>
<evidence type="ECO:0000256" key="6">
    <source>
        <dbReference type="ARBA" id="ARBA00022969"/>
    </source>
</evidence>
<gene>
    <name evidence="12" type="primary">sleB</name>
    <name evidence="12" type="ORF">GQ588_13605</name>
</gene>
<dbReference type="InterPro" id="IPR042047">
    <property type="entry name" value="SleB_dom1"/>
</dbReference>
<dbReference type="AlphaFoldDB" id="A0A857DLJ2"/>